<keyword evidence="4 6" id="KW-1133">Transmembrane helix</keyword>
<name>A0A3E1NEU1_9BACT</name>
<dbReference type="PANTHER" id="PTHR30250">
    <property type="entry name" value="PST FAMILY PREDICTED COLANIC ACID TRANSPORTER"/>
    <property type="match status" value="1"/>
</dbReference>
<evidence type="ECO:0000313" key="7">
    <source>
        <dbReference type="EMBL" id="RFM26496.1"/>
    </source>
</evidence>
<proteinExistence type="predicted"/>
<feature type="transmembrane region" description="Helical" evidence="6">
    <location>
        <begin position="155"/>
        <end position="177"/>
    </location>
</feature>
<dbReference type="EMBL" id="QTJU01000009">
    <property type="protein sequence ID" value="RFM26496.1"/>
    <property type="molecule type" value="Genomic_DNA"/>
</dbReference>
<organism evidence="7 8">
    <name type="scientific">Deminuibacter soli</name>
    <dbReference type="NCBI Taxonomy" id="2291815"/>
    <lineage>
        <taxon>Bacteria</taxon>
        <taxon>Pseudomonadati</taxon>
        <taxon>Bacteroidota</taxon>
        <taxon>Chitinophagia</taxon>
        <taxon>Chitinophagales</taxon>
        <taxon>Chitinophagaceae</taxon>
        <taxon>Deminuibacter</taxon>
    </lineage>
</organism>
<feature type="transmembrane region" description="Helical" evidence="6">
    <location>
        <begin position="12"/>
        <end position="30"/>
    </location>
</feature>
<feature type="transmembrane region" description="Helical" evidence="6">
    <location>
        <begin position="500"/>
        <end position="518"/>
    </location>
</feature>
<keyword evidence="8" id="KW-1185">Reference proteome</keyword>
<evidence type="ECO:0000256" key="3">
    <source>
        <dbReference type="ARBA" id="ARBA00022692"/>
    </source>
</evidence>
<feature type="transmembrane region" description="Helical" evidence="6">
    <location>
        <begin position="428"/>
        <end position="451"/>
    </location>
</feature>
<dbReference type="GO" id="GO:0005886">
    <property type="term" value="C:plasma membrane"/>
    <property type="evidence" value="ECO:0007669"/>
    <property type="project" value="UniProtKB-SubCell"/>
</dbReference>
<evidence type="ECO:0000256" key="6">
    <source>
        <dbReference type="SAM" id="Phobius"/>
    </source>
</evidence>
<evidence type="ECO:0000256" key="2">
    <source>
        <dbReference type="ARBA" id="ARBA00022475"/>
    </source>
</evidence>
<comment type="subcellular location">
    <subcellularLocation>
        <location evidence="1">Cell membrane</location>
        <topology evidence="1">Multi-pass membrane protein</topology>
    </subcellularLocation>
</comment>
<gene>
    <name evidence="7" type="ORF">DXN05_19935</name>
</gene>
<dbReference type="InterPro" id="IPR050833">
    <property type="entry name" value="Poly_Biosynth_Transport"/>
</dbReference>
<feature type="transmembrane region" description="Helical" evidence="6">
    <location>
        <begin position="463"/>
        <end position="480"/>
    </location>
</feature>
<reference evidence="7 8" key="1">
    <citation type="submission" date="2018-08" db="EMBL/GenBank/DDBJ databases">
        <title>Chitinophagaceae sp. K23C18032701, a novel bacterium isolated from forest soil.</title>
        <authorList>
            <person name="Wang C."/>
        </authorList>
    </citation>
    <scope>NUCLEOTIDE SEQUENCE [LARGE SCALE GENOMIC DNA]</scope>
    <source>
        <strain evidence="7 8">K23C18032701</strain>
    </source>
</reference>
<sequence length="539" mass="61202">MVPEGKRIPPFWLFPAVLVHLAGILHRSIVEMGIIQKQSIRSTFIIMFGFALGAFNILLLAPQILTAEQLGLTRMITDIGLTMATFCTFGSLPVIYKFFPFYQSYLPAKKNDLPFVTLVICLLGFTLMLIIGHFLKPVIIRKYSTQSKLFVDYYYLVYPFCLFMLLYMWMECFAWSFKKTVLSNTIKETTHRLIFVVLMVLFATGLINLTQLLWIFSFAYLPAVLLLLWSLRRSEGFALVPHISSVTRRMKGRMANFGLFLFGAQFLNLLSKTSDTMIIAAKTENGLAGAAVFTIATYVVTLMEIPQRSITSISIPILSESWRNKDMANINHIYNKSVTNLLVVGLIMFSLTLLNSHNFEASLSGDYKGIGTVIFFMGIGKLIDLGTGANAQIIGTSSYWKTDFIFNAVYTSLAIPLNYILISHYGLIGAAYSSLLSLTFFNLMRFSFLWYKFKQQPYTWKHLLVIMLALVCGLIAYALPEMHLQMQLPKVVRRAPDVCVRSLVFLALFIPGLYYFRISDEINGLLKKYTGMAFGWIKR</sequence>
<dbReference type="PANTHER" id="PTHR30250:SF11">
    <property type="entry name" value="O-ANTIGEN TRANSPORTER-RELATED"/>
    <property type="match status" value="1"/>
</dbReference>
<evidence type="ECO:0000256" key="4">
    <source>
        <dbReference type="ARBA" id="ARBA00022989"/>
    </source>
</evidence>
<feature type="transmembrane region" description="Helical" evidence="6">
    <location>
        <begin position="42"/>
        <end position="61"/>
    </location>
</feature>
<feature type="transmembrane region" description="Helical" evidence="6">
    <location>
        <begin position="404"/>
        <end position="422"/>
    </location>
</feature>
<keyword evidence="2" id="KW-1003">Cell membrane</keyword>
<dbReference type="Proteomes" id="UP000261284">
    <property type="component" value="Unassembled WGS sequence"/>
</dbReference>
<feature type="transmembrane region" description="Helical" evidence="6">
    <location>
        <begin position="113"/>
        <end position="135"/>
    </location>
</feature>
<dbReference type="AlphaFoldDB" id="A0A3E1NEU1"/>
<evidence type="ECO:0000256" key="5">
    <source>
        <dbReference type="ARBA" id="ARBA00023136"/>
    </source>
</evidence>
<protein>
    <submittedName>
        <fullName evidence="7">Uncharacterized protein</fullName>
    </submittedName>
</protein>
<feature type="transmembrane region" description="Helical" evidence="6">
    <location>
        <begin position="189"/>
        <end position="207"/>
    </location>
</feature>
<evidence type="ECO:0000256" key="1">
    <source>
        <dbReference type="ARBA" id="ARBA00004651"/>
    </source>
</evidence>
<feature type="transmembrane region" description="Helical" evidence="6">
    <location>
        <begin position="286"/>
        <end position="305"/>
    </location>
</feature>
<feature type="transmembrane region" description="Helical" evidence="6">
    <location>
        <begin position="81"/>
        <end position="101"/>
    </location>
</feature>
<feature type="transmembrane region" description="Helical" evidence="6">
    <location>
        <begin position="213"/>
        <end position="231"/>
    </location>
</feature>
<accession>A0A3E1NEU1</accession>
<keyword evidence="3 6" id="KW-0812">Transmembrane</keyword>
<comment type="caution">
    <text evidence="7">The sequence shown here is derived from an EMBL/GenBank/DDBJ whole genome shotgun (WGS) entry which is preliminary data.</text>
</comment>
<feature type="transmembrane region" description="Helical" evidence="6">
    <location>
        <begin position="252"/>
        <end position="271"/>
    </location>
</feature>
<feature type="transmembrane region" description="Helical" evidence="6">
    <location>
        <begin position="367"/>
        <end position="383"/>
    </location>
</feature>
<keyword evidence="5 6" id="KW-0472">Membrane</keyword>
<feature type="transmembrane region" description="Helical" evidence="6">
    <location>
        <begin position="333"/>
        <end position="355"/>
    </location>
</feature>
<evidence type="ECO:0000313" key="8">
    <source>
        <dbReference type="Proteomes" id="UP000261284"/>
    </source>
</evidence>